<evidence type="ECO:0000313" key="3">
    <source>
        <dbReference type="Proteomes" id="UP001519290"/>
    </source>
</evidence>
<dbReference type="Proteomes" id="UP001519290">
    <property type="component" value="Unassembled WGS sequence"/>
</dbReference>
<dbReference type="PANTHER" id="PTHR46211">
    <property type="entry name" value="GLYCEROPHOSPHORYL DIESTER PHOSPHODIESTERASE"/>
    <property type="match status" value="1"/>
</dbReference>
<dbReference type="CDD" id="cd08556">
    <property type="entry name" value="GDPD"/>
    <property type="match status" value="1"/>
</dbReference>
<reference evidence="2 3" key="1">
    <citation type="submission" date="2021-03" db="EMBL/GenBank/DDBJ databases">
        <title>Sequencing the genomes of 1000 actinobacteria strains.</title>
        <authorList>
            <person name="Klenk H.-P."/>
        </authorList>
    </citation>
    <scope>NUCLEOTIDE SEQUENCE [LARGE SCALE GENOMIC DNA]</scope>
    <source>
        <strain evidence="2 3">DSM 14566</strain>
    </source>
</reference>
<dbReference type="PROSITE" id="PS51704">
    <property type="entry name" value="GP_PDE"/>
    <property type="match status" value="1"/>
</dbReference>
<dbReference type="InterPro" id="IPR030395">
    <property type="entry name" value="GP_PDE_dom"/>
</dbReference>
<evidence type="ECO:0000259" key="1">
    <source>
        <dbReference type="PROSITE" id="PS51704"/>
    </source>
</evidence>
<protein>
    <submittedName>
        <fullName evidence="2">Glycerophosphoryl diester phosphodiesterase</fullName>
        <ecNumber evidence="2">3.1.4.46</ecNumber>
    </submittedName>
</protein>
<dbReference type="PANTHER" id="PTHR46211:SF1">
    <property type="entry name" value="GLYCEROPHOSPHODIESTER PHOSPHODIESTERASE, CYTOPLASMIC"/>
    <property type="match status" value="1"/>
</dbReference>
<keyword evidence="2" id="KW-0378">Hydrolase</keyword>
<dbReference type="Pfam" id="PF03009">
    <property type="entry name" value="GDPD"/>
    <property type="match status" value="1"/>
</dbReference>
<evidence type="ECO:0000313" key="2">
    <source>
        <dbReference type="EMBL" id="MBP2380944.1"/>
    </source>
</evidence>
<accession>A0ABS4WXL5</accession>
<feature type="domain" description="GP-PDE" evidence="1">
    <location>
        <begin position="13"/>
        <end position="245"/>
    </location>
</feature>
<dbReference type="GO" id="GO:0008889">
    <property type="term" value="F:glycerophosphodiester phosphodiesterase activity"/>
    <property type="evidence" value="ECO:0007669"/>
    <property type="project" value="UniProtKB-EC"/>
</dbReference>
<keyword evidence="3" id="KW-1185">Reference proteome</keyword>
<dbReference type="Gene3D" id="3.20.20.190">
    <property type="entry name" value="Phosphatidylinositol (PI) phosphodiesterase"/>
    <property type="match status" value="1"/>
</dbReference>
<dbReference type="InterPro" id="IPR017946">
    <property type="entry name" value="PLC-like_Pdiesterase_TIM-brl"/>
</dbReference>
<proteinExistence type="predicted"/>
<name>A0ABS4WXL5_9MICO</name>
<dbReference type="EMBL" id="JAGIOD010000001">
    <property type="protein sequence ID" value="MBP2380944.1"/>
    <property type="molecule type" value="Genomic_DNA"/>
</dbReference>
<dbReference type="PROSITE" id="PS50007">
    <property type="entry name" value="PIPLC_X_DOMAIN"/>
    <property type="match status" value="1"/>
</dbReference>
<dbReference type="SUPFAM" id="SSF51695">
    <property type="entry name" value="PLC-like phosphodiesterases"/>
    <property type="match status" value="1"/>
</dbReference>
<gene>
    <name evidence="2" type="ORF">JOF43_000901</name>
</gene>
<dbReference type="RefSeq" id="WP_209899689.1">
    <property type="nucleotide sequence ID" value="NZ_BAAAJW010000004.1"/>
</dbReference>
<comment type="caution">
    <text evidence="2">The sequence shown here is derived from an EMBL/GenBank/DDBJ whole genome shotgun (WGS) entry which is preliminary data.</text>
</comment>
<dbReference type="EC" id="3.1.4.46" evidence="2"/>
<sequence length="253" mass="27686">MTTSDPTRPGEDFTIVGHRGAMATVLENTIASFEEAERVGCQEIELDIRPSTDGRLVLTHDRSLDRMVAEEDRGLDPVDSLDWAALQRIVLRDGHRVATLEEAIEATSVFLQVEIKDPAVVPLLAERVDQLPALTERARLTSFDAGALVHARELMPQIPRGFIVHGLPLPEDSPEGVEDLLERTGASVLYCGWPGLSAEVVAEQHAAGRLVHGWPTRSEENLRRALEIGLDGTTADDPEAAFAWYEQARAEAG</sequence>
<organism evidence="2 3">
    <name type="scientific">Brachybacterium sacelli</name>
    <dbReference type="NCBI Taxonomy" id="173364"/>
    <lineage>
        <taxon>Bacteria</taxon>
        <taxon>Bacillati</taxon>
        <taxon>Actinomycetota</taxon>
        <taxon>Actinomycetes</taxon>
        <taxon>Micrococcales</taxon>
        <taxon>Dermabacteraceae</taxon>
        <taxon>Brachybacterium</taxon>
    </lineage>
</organism>